<dbReference type="GO" id="GO:0005524">
    <property type="term" value="F:ATP binding"/>
    <property type="evidence" value="ECO:0007669"/>
    <property type="project" value="UniProtKB-KW"/>
</dbReference>
<feature type="domain" description="Protein kinase" evidence="7">
    <location>
        <begin position="1"/>
        <end position="235"/>
    </location>
</feature>
<dbReference type="PROSITE" id="PS00108">
    <property type="entry name" value="PROTEIN_KINASE_ST"/>
    <property type="match status" value="1"/>
</dbReference>
<dbReference type="Gene3D" id="1.10.510.10">
    <property type="entry name" value="Transferase(Phosphotransferase) domain 1"/>
    <property type="match status" value="1"/>
</dbReference>
<keyword evidence="5" id="KW-0067">ATP-binding</keyword>
<feature type="coiled-coil region" evidence="6">
    <location>
        <begin position="35"/>
        <end position="69"/>
    </location>
</feature>
<dbReference type="AlphaFoldDB" id="A0A8H3H3X0"/>
<dbReference type="PROSITE" id="PS50011">
    <property type="entry name" value="PROTEIN_KINASE_DOM"/>
    <property type="match status" value="1"/>
</dbReference>
<evidence type="ECO:0000256" key="3">
    <source>
        <dbReference type="ARBA" id="ARBA00022741"/>
    </source>
</evidence>
<keyword evidence="2" id="KW-0808">Transferase</keyword>
<keyword evidence="6" id="KW-0175">Coiled coil</keyword>
<gene>
    <name evidence="8" type="ORF">RDB_LOCUS85755</name>
</gene>
<evidence type="ECO:0000256" key="5">
    <source>
        <dbReference type="ARBA" id="ARBA00022840"/>
    </source>
</evidence>
<evidence type="ECO:0000256" key="6">
    <source>
        <dbReference type="SAM" id="Coils"/>
    </source>
</evidence>
<feature type="non-terminal residue" evidence="8">
    <location>
        <position position="1"/>
    </location>
</feature>
<dbReference type="PANTHER" id="PTHR24351">
    <property type="entry name" value="RIBOSOMAL PROTEIN S6 KINASE"/>
    <property type="match status" value="1"/>
</dbReference>
<dbReference type="InterPro" id="IPR008271">
    <property type="entry name" value="Ser/Thr_kinase_AS"/>
</dbReference>
<proteinExistence type="predicted"/>
<dbReference type="InterPro" id="IPR000719">
    <property type="entry name" value="Prot_kinase_dom"/>
</dbReference>
<reference evidence="8" key="1">
    <citation type="submission" date="2021-01" db="EMBL/GenBank/DDBJ databases">
        <authorList>
            <person name="Kaushik A."/>
        </authorList>
    </citation>
    <scope>NUCLEOTIDE SEQUENCE</scope>
    <source>
        <strain evidence="8">AG6-10EEA</strain>
    </source>
</reference>
<sequence length="235" mass="26264">MAETSISTPPPALRLHLPVGKLSSCECIDPREVELDQLREVAADMKQETDEAKERLARAELDYADFIRKLEATYKGDVEGVEWLRKMLSEEQVEEALLLEKDKAAFKEDEARYIAEKEDIRREIRTCDKKLEEMKKKGAKKAQGKAIRTMAGLVYIHNRDMAHGDLKPMNIMVSDEGVAMIADFGNTILKDVALGFEPTTTFGATYQYALPEHLTAENAAAAAATKQSGVYSYGM</sequence>
<evidence type="ECO:0000313" key="8">
    <source>
        <dbReference type="EMBL" id="CAE6479072.1"/>
    </source>
</evidence>
<dbReference type="EMBL" id="CAJMXA010002317">
    <property type="protein sequence ID" value="CAE6479072.1"/>
    <property type="molecule type" value="Genomic_DNA"/>
</dbReference>
<name>A0A8H3H3X0_9AGAM</name>
<accession>A0A8H3H3X0</accession>
<keyword evidence="3" id="KW-0547">Nucleotide-binding</keyword>
<organism evidence="8 9">
    <name type="scientific">Rhizoctonia solani</name>
    <dbReference type="NCBI Taxonomy" id="456999"/>
    <lineage>
        <taxon>Eukaryota</taxon>
        <taxon>Fungi</taxon>
        <taxon>Dikarya</taxon>
        <taxon>Basidiomycota</taxon>
        <taxon>Agaricomycotina</taxon>
        <taxon>Agaricomycetes</taxon>
        <taxon>Cantharellales</taxon>
        <taxon>Ceratobasidiaceae</taxon>
        <taxon>Rhizoctonia</taxon>
    </lineage>
</organism>
<dbReference type="Proteomes" id="UP000663853">
    <property type="component" value="Unassembled WGS sequence"/>
</dbReference>
<evidence type="ECO:0000256" key="4">
    <source>
        <dbReference type="ARBA" id="ARBA00022777"/>
    </source>
</evidence>
<protein>
    <recommendedName>
        <fullName evidence="7">Protein kinase domain-containing protein</fullName>
    </recommendedName>
</protein>
<keyword evidence="4" id="KW-0418">Kinase</keyword>
<comment type="caution">
    <text evidence="8">The sequence shown here is derived from an EMBL/GenBank/DDBJ whole genome shotgun (WGS) entry which is preliminary data.</text>
</comment>
<keyword evidence="1" id="KW-0723">Serine/threonine-protein kinase</keyword>
<evidence type="ECO:0000256" key="2">
    <source>
        <dbReference type="ARBA" id="ARBA00022679"/>
    </source>
</evidence>
<evidence type="ECO:0000256" key="1">
    <source>
        <dbReference type="ARBA" id="ARBA00022527"/>
    </source>
</evidence>
<evidence type="ECO:0000313" key="9">
    <source>
        <dbReference type="Proteomes" id="UP000663853"/>
    </source>
</evidence>
<dbReference type="SUPFAM" id="SSF56112">
    <property type="entry name" value="Protein kinase-like (PK-like)"/>
    <property type="match status" value="1"/>
</dbReference>
<dbReference type="Pfam" id="PF00069">
    <property type="entry name" value="Pkinase"/>
    <property type="match status" value="1"/>
</dbReference>
<dbReference type="GO" id="GO:0004674">
    <property type="term" value="F:protein serine/threonine kinase activity"/>
    <property type="evidence" value="ECO:0007669"/>
    <property type="project" value="UniProtKB-KW"/>
</dbReference>
<dbReference type="InterPro" id="IPR011009">
    <property type="entry name" value="Kinase-like_dom_sf"/>
</dbReference>
<evidence type="ECO:0000259" key="7">
    <source>
        <dbReference type="PROSITE" id="PS50011"/>
    </source>
</evidence>